<evidence type="ECO:0000313" key="5">
    <source>
        <dbReference type="EMBL" id="KAB1631533.1"/>
    </source>
</evidence>
<sequence length="265" mass="28837">MATTGSRRAARVISWLRHQVTSGAWPVGTKIPTEPELTEQLHVGRSTVREAVRSLASLGILETAPGRGTFVRSVSPVSTVLNDYLGEKAVGDVLSVRRTLEIEAARRAALELTPEHHQALREALAEERRQVEAGAHEVLDPPGPFHIALVRASGNPLLTELYAGLAQAVRQAIRDGRVRSASPAEKLQDHERILAAIEKHDLVEAVHAANDHGDRDLVVVPDATAAPVVHQGDLQPDTKVVYRRVESPHGDQPAPVRVFRISHDD</sequence>
<dbReference type="InterPro" id="IPR000524">
    <property type="entry name" value="Tscrpt_reg_HTH_GntR"/>
</dbReference>
<dbReference type="Proteomes" id="UP000481339">
    <property type="component" value="Unassembled WGS sequence"/>
</dbReference>
<dbReference type="GO" id="GO:0003677">
    <property type="term" value="F:DNA binding"/>
    <property type="evidence" value="ECO:0007669"/>
    <property type="project" value="UniProtKB-KW"/>
</dbReference>
<dbReference type="SMART" id="SM00345">
    <property type="entry name" value="HTH_GNTR"/>
    <property type="match status" value="1"/>
</dbReference>
<dbReference type="Gene3D" id="1.20.120.530">
    <property type="entry name" value="GntR ligand-binding domain-like"/>
    <property type="match status" value="1"/>
</dbReference>
<keyword evidence="6" id="KW-1185">Reference proteome</keyword>
<keyword evidence="2" id="KW-0238">DNA-binding</keyword>
<dbReference type="InterPro" id="IPR008920">
    <property type="entry name" value="TF_FadR/GntR_C"/>
</dbReference>
<evidence type="ECO:0000256" key="2">
    <source>
        <dbReference type="ARBA" id="ARBA00023125"/>
    </source>
</evidence>
<evidence type="ECO:0000259" key="4">
    <source>
        <dbReference type="PROSITE" id="PS50949"/>
    </source>
</evidence>
<dbReference type="SMART" id="SM00895">
    <property type="entry name" value="FCD"/>
    <property type="match status" value="1"/>
</dbReference>
<keyword evidence="1" id="KW-0805">Transcription regulation</keyword>
<dbReference type="OrthoDB" id="3575876at2"/>
<evidence type="ECO:0000313" key="6">
    <source>
        <dbReference type="Proteomes" id="UP000481339"/>
    </source>
</evidence>
<keyword evidence="3" id="KW-0804">Transcription</keyword>
<proteinExistence type="predicted"/>
<accession>A0A7C8FPM4</accession>
<comment type="caution">
    <text evidence="5">The sequence shown here is derived from an EMBL/GenBank/DDBJ whole genome shotgun (WGS) entry which is preliminary data.</text>
</comment>
<dbReference type="PROSITE" id="PS50949">
    <property type="entry name" value="HTH_GNTR"/>
    <property type="match status" value="1"/>
</dbReference>
<evidence type="ECO:0000256" key="3">
    <source>
        <dbReference type="ARBA" id="ARBA00023163"/>
    </source>
</evidence>
<dbReference type="InterPro" id="IPR036390">
    <property type="entry name" value="WH_DNA-bd_sf"/>
</dbReference>
<protein>
    <submittedName>
        <fullName evidence="5">FadR family transcriptional regulator</fullName>
    </submittedName>
</protein>
<dbReference type="EMBL" id="WBKA01000006">
    <property type="protein sequence ID" value="KAB1631533.1"/>
    <property type="molecule type" value="Genomic_DNA"/>
</dbReference>
<dbReference type="Pfam" id="PF07729">
    <property type="entry name" value="FCD"/>
    <property type="match status" value="1"/>
</dbReference>
<reference evidence="5 6" key="1">
    <citation type="submission" date="2019-09" db="EMBL/GenBank/DDBJ databases">
        <title>Phylogeny of genus Pseudoclavibacter and closely related genus.</title>
        <authorList>
            <person name="Li Y."/>
        </authorList>
    </citation>
    <scope>NUCLEOTIDE SEQUENCE [LARGE SCALE GENOMIC DNA]</scope>
    <source>
        <strain evidence="5 6">JCM 16921</strain>
    </source>
</reference>
<dbReference type="PANTHER" id="PTHR43537:SF47">
    <property type="entry name" value="REGULATORY PROTEIN GNTR HTH"/>
    <property type="match status" value="1"/>
</dbReference>
<dbReference type="Gene3D" id="1.10.10.10">
    <property type="entry name" value="Winged helix-like DNA-binding domain superfamily/Winged helix DNA-binding domain"/>
    <property type="match status" value="1"/>
</dbReference>
<dbReference type="Pfam" id="PF00392">
    <property type="entry name" value="GntR"/>
    <property type="match status" value="1"/>
</dbReference>
<dbReference type="InterPro" id="IPR036388">
    <property type="entry name" value="WH-like_DNA-bd_sf"/>
</dbReference>
<evidence type="ECO:0000256" key="1">
    <source>
        <dbReference type="ARBA" id="ARBA00023015"/>
    </source>
</evidence>
<gene>
    <name evidence="5" type="ORF">F8O02_07900</name>
</gene>
<organism evidence="5 6">
    <name type="scientific">Pseudoclavibacter caeni</name>
    <dbReference type="NCBI Taxonomy" id="908846"/>
    <lineage>
        <taxon>Bacteria</taxon>
        <taxon>Bacillati</taxon>
        <taxon>Actinomycetota</taxon>
        <taxon>Actinomycetes</taxon>
        <taxon>Micrococcales</taxon>
        <taxon>Microbacteriaceae</taxon>
        <taxon>Pseudoclavibacter</taxon>
    </lineage>
</organism>
<feature type="domain" description="HTH gntR-type" evidence="4">
    <location>
        <begin position="6"/>
        <end position="74"/>
    </location>
</feature>
<name>A0A7C8FPM4_9MICO</name>
<dbReference type="PANTHER" id="PTHR43537">
    <property type="entry name" value="TRANSCRIPTIONAL REGULATOR, GNTR FAMILY"/>
    <property type="match status" value="1"/>
</dbReference>
<dbReference type="SUPFAM" id="SSF48008">
    <property type="entry name" value="GntR ligand-binding domain-like"/>
    <property type="match status" value="1"/>
</dbReference>
<dbReference type="RefSeq" id="WP_158036704.1">
    <property type="nucleotide sequence ID" value="NZ_BAAAZV010000002.1"/>
</dbReference>
<dbReference type="CDD" id="cd07377">
    <property type="entry name" value="WHTH_GntR"/>
    <property type="match status" value="1"/>
</dbReference>
<dbReference type="PRINTS" id="PR00035">
    <property type="entry name" value="HTHGNTR"/>
</dbReference>
<dbReference type="InterPro" id="IPR011711">
    <property type="entry name" value="GntR_C"/>
</dbReference>
<dbReference type="AlphaFoldDB" id="A0A7C8FPM4"/>
<dbReference type="GO" id="GO:0003700">
    <property type="term" value="F:DNA-binding transcription factor activity"/>
    <property type="evidence" value="ECO:0007669"/>
    <property type="project" value="InterPro"/>
</dbReference>
<dbReference type="SUPFAM" id="SSF46785">
    <property type="entry name" value="Winged helix' DNA-binding domain"/>
    <property type="match status" value="1"/>
</dbReference>